<dbReference type="EMBL" id="VDUX01000005">
    <property type="protein sequence ID" value="TXL57880.1"/>
    <property type="molecule type" value="Genomic_DNA"/>
</dbReference>
<dbReference type="Gene3D" id="3.10.129.10">
    <property type="entry name" value="Hotdog Thioesterase"/>
    <property type="match status" value="1"/>
</dbReference>
<dbReference type="Proteomes" id="UP000321571">
    <property type="component" value="Unassembled WGS sequence"/>
</dbReference>
<dbReference type="PANTHER" id="PTHR31793">
    <property type="entry name" value="4-HYDROXYBENZOYL-COA THIOESTERASE FAMILY MEMBER"/>
    <property type="match status" value="1"/>
</dbReference>
<dbReference type="RefSeq" id="WP_147686748.1">
    <property type="nucleotide sequence ID" value="NZ_VDUX01000005.1"/>
</dbReference>
<accession>A0A5C8NGX0</accession>
<reference evidence="1 2" key="1">
    <citation type="submission" date="2019-06" db="EMBL/GenBank/DDBJ databases">
        <title>Aeromicrobium sp. nov., isolated from a maize field.</title>
        <authorList>
            <person name="Lin S.-Y."/>
            <person name="Tsai C.-F."/>
            <person name="Young C.-C."/>
        </authorList>
    </citation>
    <scope>NUCLEOTIDE SEQUENCE [LARGE SCALE GENOMIC DNA]</scope>
    <source>
        <strain evidence="1 2">CC-CFT486</strain>
    </source>
</reference>
<sequence>MSDLPSFDDVSALPAQFDETVQPDQIDENGHMNIRHYFGFASWAVWKATEAAGVDQAYIDERGMSFFTVEQHLRYYGELRLGERFTVHSRLLERSGRAVHAMAFVLDQEREQLASTFELVYVHVDMAERKAVPIPEDVAKALDADIADHDALGWAAPVCGAMGVRR</sequence>
<evidence type="ECO:0000313" key="1">
    <source>
        <dbReference type="EMBL" id="TXL57880.1"/>
    </source>
</evidence>
<dbReference type="GO" id="GO:0047617">
    <property type="term" value="F:fatty acyl-CoA hydrolase activity"/>
    <property type="evidence" value="ECO:0007669"/>
    <property type="project" value="TreeGrafter"/>
</dbReference>
<dbReference type="Pfam" id="PF13279">
    <property type="entry name" value="4HBT_2"/>
    <property type="match status" value="1"/>
</dbReference>
<evidence type="ECO:0000313" key="2">
    <source>
        <dbReference type="Proteomes" id="UP000321571"/>
    </source>
</evidence>
<dbReference type="InterPro" id="IPR050563">
    <property type="entry name" value="4-hydroxybenzoyl-CoA_TE"/>
</dbReference>
<organism evidence="1 2">
    <name type="scientific">Aeromicrobium terrae</name>
    <dbReference type="NCBI Taxonomy" id="2498846"/>
    <lineage>
        <taxon>Bacteria</taxon>
        <taxon>Bacillati</taxon>
        <taxon>Actinomycetota</taxon>
        <taxon>Actinomycetes</taxon>
        <taxon>Propionibacteriales</taxon>
        <taxon>Nocardioidaceae</taxon>
        <taxon>Aeromicrobium</taxon>
    </lineage>
</organism>
<dbReference type="PANTHER" id="PTHR31793:SF2">
    <property type="entry name" value="BLR1345 PROTEIN"/>
    <property type="match status" value="1"/>
</dbReference>
<protein>
    <submittedName>
        <fullName evidence="1">Thioesterase</fullName>
    </submittedName>
</protein>
<gene>
    <name evidence="1" type="ORF">FHP06_11080</name>
</gene>
<dbReference type="AlphaFoldDB" id="A0A5C8NGX0"/>
<name>A0A5C8NGX0_9ACTN</name>
<dbReference type="OrthoDB" id="9803287at2"/>
<comment type="caution">
    <text evidence="1">The sequence shown here is derived from an EMBL/GenBank/DDBJ whole genome shotgun (WGS) entry which is preliminary data.</text>
</comment>
<proteinExistence type="predicted"/>
<dbReference type="CDD" id="cd00586">
    <property type="entry name" value="4HBT"/>
    <property type="match status" value="1"/>
</dbReference>
<dbReference type="InterPro" id="IPR029069">
    <property type="entry name" value="HotDog_dom_sf"/>
</dbReference>
<dbReference type="SUPFAM" id="SSF54637">
    <property type="entry name" value="Thioesterase/thiol ester dehydrase-isomerase"/>
    <property type="match status" value="1"/>
</dbReference>
<keyword evidence="2" id="KW-1185">Reference proteome</keyword>